<evidence type="ECO:0000256" key="4">
    <source>
        <dbReference type="ARBA" id="ARBA00023136"/>
    </source>
</evidence>
<evidence type="ECO:0000313" key="6">
    <source>
        <dbReference type="EMBL" id="GAL83157.1"/>
    </source>
</evidence>
<evidence type="ECO:0000256" key="2">
    <source>
        <dbReference type="ARBA" id="ARBA00022692"/>
    </source>
</evidence>
<accession>A0A098L986</accession>
<protein>
    <submittedName>
        <fullName evidence="6">Transporter</fullName>
    </submittedName>
</protein>
<comment type="subcellular location">
    <subcellularLocation>
        <location evidence="1">Membrane</location>
        <topology evidence="1">Multi-pass membrane protein</topology>
    </subcellularLocation>
</comment>
<dbReference type="PANTHER" id="PTHR10361:SF28">
    <property type="entry name" value="P3 PROTEIN-RELATED"/>
    <property type="match status" value="1"/>
</dbReference>
<dbReference type="AlphaFoldDB" id="A0A098L986"/>
<keyword evidence="4 5" id="KW-0472">Membrane</keyword>
<name>A0A098L986_9BACT</name>
<feature type="transmembrane region" description="Helical" evidence="5">
    <location>
        <begin position="43"/>
        <end position="62"/>
    </location>
</feature>
<dbReference type="InterPro" id="IPR004710">
    <property type="entry name" value="Bilac:Na_transpt"/>
</dbReference>
<dbReference type="Proteomes" id="UP000030185">
    <property type="component" value="Unassembled WGS sequence"/>
</dbReference>
<dbReference type="Pfam" id="PF01758">
    <property type="entry name" value="SBF"/>
    <property type="match status" value="1"/>
</dbReference>
<comment type="caution">
    <text evidence="6">The sequence shown here is derived from an EMBL/GenBank/DDBJ whole genome shotgun (WGS) entry which is preliminary data.</text>
</comment>
<dbReference type="GO" id="GO:0016020">
    <property type="term" value="C:membrane"/>
    <property type="evidence" value="ECO:0007669"/>
    <property type="project" value="UniProtKB-SubCell"/>
</dbReference>
<feature type="transmembrane region" description="Helical" evidence="5">
    <location>
        <begin position="162"/>
        <end position="186"/>
    </location>
</feature>
<dbReference type="eggNOG" id="COG0385">
    <property type="taxonomic scope" value="Bacteria"/>
</dbReference>
<dbReference type="InterPro" id="IPR002657">
    <property type="entry name" value="BilAc:Na_symport/Acr3"/>
</dbReference>
<feature type="transmembrane region" description="Helical" evidence="5">
    <location>
        <begin position="74"/>
        <end position="92"/>
    </location>
</feature>
<evidence type="ECO:0000256" key="1">
    <source>
        <dbReference type="ARBA" id="ARBA00004141"/>
    </source>
</evidence>
<evidence type="ECO:0000313" key="7">
    <source>
        <dbReference type="Proteomes" id="UP000030185"/>
    </source>
</evidence>
<reference evidence="6 7" key="1">
    <citation type="submission" date="2014-09" db="EMBL/GenBank/DDBJ databases">
        <title>Sporocytophaga myxococcoides PG-01 genome sequencing.</title>
        <authorList>
            <person name="Liu L."/>
            <person name="Gao P.J."/>
            <person name="Chen G.J."/>
            <person name="Wang L.S."/>
        </authorList>
    </citation>
    <scope>NUCLEOTIDE SEQUENCE [LARGE SCALE GENOMIC DNA]</scope>
    <source>
        <strain evidence="6 7">PG-01</strain>
    </source>
</reference>
<dbReference type="InterPro" id="IPR038770">
    <property type="entry name" value="Na+/solute_symporter_sf"/>
</dbReference>
<dbReference type="EMBL" id="BBLT01000001">
    <property type="protein sequence ID" value="GAL83157.1"/>
    <property type="molecule type" value="Genomic_DNA"/>
</dbReference>
<feature type="transmembrane region" description="Helical" evidence="5">
    <location>
        <begin position="198"/>
        <end position="217"/>
    </location>
</feature>
<dbReference type="Gene3D" id="1.20.1530.20">
    <property type="match status" value="1"/>
</dbReference>
<dbReference type="PANTHER" id="PTHR10361">
    <property type="entry name" value="SODIUM-BILE ACID COTRANSPORTER"/>
    <property type="match status" value="1"/>
</dbReference>
<keyword evidence="3 5" id="KW-1133">Transmembrane helix</keyword>
<evidence type="ECO:0000256" key="3">
    <source>
        <dbReference type="ARBA" id="ARBA00022989"/>
    </source>
</evidence>
<proteinExistence type="predicted"/>
<feature type="transmembrane region" description="Helical" evidence="5">
    <location>
        <begin position="253"/>
        <end position="274"/>
    </location>
</feature>
<dbReference type="RefSeq" id="WP_045457625.1">
    <property type="nucleotide sequence ID" value="NZ_BBLT01000001.1"/>
</dbReference>
<keyword evidence="2 5" id="KW-0812">Transmembrane</keyword>
<feature type="transmembrane region" description="Helical" evidence="5">
    <location>
        <begin position="12"/>
        <end position="31"/>
    </location>
</feature>
<organism evidence="6 7">
    <name type="scientific">Sporocytophaga myxococcoides</name>
    <dbReference type="NCBI Taxonomy" id="153721"/>
    <lineage>
        <taxon>Bacteria</taxon>
        <taxon>Pseudomonadati</taxon>
        <taxon>Bacteroidota</taxon>
        <taxon>Cytophagia</taxon>
        <taxon>Cytophagales</taxon>
        <taxon>Cytophagaceae</taxon>
        <taxon>Sporocytophaga</taxon>
    </lineage>
</organism>
<keyword evidence="7" id="KW-1185">Reference proteome</keyword>
<evidence type="ECO:0000256" key="5">
    <source>
        <dbReference type="SAM" id="Phobius"/>
    </source>
</evidence>
<sequence length="279" mass="29837">MLETLSKLLNIIVLFFAASSMLSVGFSYRIHEIIAPLRNIPEVAKALLANFVLVPILGYLLIHIFQMERPVEIGLILIACAAGAPFLIKLTIAAGTDVALSTSLLALLLPLTIVYMPLVVPIEVPEAKISPMAIATPLVLTMLVPLAIGFLLHAYIPKWTNLLQPILAKLSSLALILLFSITFIVYYKAILGILGEGIILAAAILIIGAFGIGFLLGGPGIAAKHVLALGTAQRNISAATVVATQGFDDRRTLIVVILSSLLALILLFPIANLLRRQEK</sequence>
<dbReference type="OrthoDB" id="481541at2"/>
<feature type="transmembrane region" description="Helical" evidence="5">
    <location>
        <begin position="98"/>
        <end position="120"/>
    </location>
</feature>
<feature type="transmembrane region" description="Helical" evidence="5">
    <location>
        <begin position="132"/>
        <end position="156"/>
    </location>
</feature>
<gene>
    <name evidence="6" type="ORF">MYP_383</name>
</gene>